<feature type="non-terminal residue" evidence="3">
    <location>
        <position position="1"/>
    </location>
</feature>
<reference evidence="3 4" key="1">
    <citation type="journal article" date="2014" name="Agronomy (Basel)">
        <title>A Draft Genome Sequence for Ensete ventricosum, the Drought-Tolerant Tree Against Hunger.</title>
        <authorList>
            <person name="Harrison J."/>
            <person name="Moore K.A."/>
            <person name="Paszkiewicz K."/>
            <person name="Jones T."/>
            <person name="Grant M."/>
            <person name="Ambacheew D."/>
            <person name="Muzemil S."/>
            <person name="Studholme D.J."/>
        </authorList>
    </citation>
    <scope>NUCLEOTIDE SEQUENCE [LARGE SCALE GENOMIC DNA]</scope>
</reference>
<dbReference type="GO" id="GO:0005783">
    <property type="term" value="C:endoplasmic reticulum"/>
    <property type="evidence" value="ECO:0007669"/>
    <property type="project" value="UniProtKB-ARBA"/>
</dbReference>
<dbReference type="InterPro" id="IPR036869">
    <property type="entry name" value="J_dom_sf"/>
</dbReference>
<name>A0A426YHR8_ENSVE</name>
<accession>A0A426YHR8</accession>
<dbReference type="Pfam" id="PF00226">
    <property type="entry name" value="DnaJ"/>
    <property type="match status" value="1"/>
</dbReference>
<feature type="compositionally biased region" description="Basic residues" evidence="1">
    <location>
        <begin position="268"/>
        <end position="280"/>
    </location>
</feature>
<evidence type="ECO:0000259" key="2">
    <source>
        <dbReference type="PROSITE" id="PS50076"/>
    </source>
</evidence>
<dbReference type="SUPFAM" id="SSF46565">
    <property type="entry name" value="Chaperone J-domain"/>
    <property type="match status" value="2"/>
</dbReference>
<dbReference type="CDD" id="cd06257">
    <property type="entry name" value="DnaJ"/>
    <property type="match status" value="1"/>
</dbReference>
<organism evidence="3 4">
    <name type="scientific">Ensete ventricosum</name>
    <name type="common">Abyssinian banana</name>
    <name type="synonym">Musa ensete</name>
    <dbReference type="NCBI Taxonomy" id="4639"/>
    <lineage>
        <taxon>Eukaryota</taxon>
        <taxon>Viridiplantae</taxon>
        <taxon>Streptophyta</taxon>
        <taxon>Embryophyta</taxon>
        <taxon>Tracheophyta</taxon>
        <taxon>Spermatophyta</taxon>
        <taxon>Magnoliopsida</taxon>
        <taxon>Liliopsida</taxon>
        <taxon>Zingiberales</taxon>
        <taxon>Musaceae</taxon>
        <taxon>Ensete</taxon>
    </lineage>
</organism>
<dbReference type="Proteomes" id="UP000287651">
    <property type="component" value="Unassembled WGS sequence"/>
</dbReference>
<dbReference type="InterPro" id="IPR001623">
    <property type="entry name" value="DnaJ_domain"/>
</dbReference>
<evidence type="ECO:0000313" key="4">
    <source>
        <dbReference type="Proteomes" id="UP000287651"/>
    </source>
</evidence>
<dbReference type="PANTHER" id="PTHR44743:SF5">
    <property type="entry name" value="CHAPERONE DNAJ-DOMAIN SUPERFAMILY PROTEIN"/>
    <property type="match status" value="1"/>
</dbReference>
<evidence type="ECO:0000256" key="1">
    <source>
        <dbReference type="SAM" id="MobiDB-lite"/>
    </source>
</evidence>
<proteinExistence type="predicted"/>
<dbReference type="PROSITE" id="PS50076">
    <property type="entry name" value="DNAJ_2"/>
    <property type="match status" value="1"/>
</dbReference>
<dbReference type="EMBL" id="AMZH03012291">
    <property type="protein sequence ID" value="RRT51309.1"/>
    <property type="molecule type" value="Genomic_DNA"/>
</dbReference>
<feature type="region of interest" description="Disordered" evidence="1">
    <location>
        <begin position="254"/>
        <end position="294"/>
    </location>
</feature>
<dbReference type="Gene3D" id="1.10.287.110">
    <property type="entry name" value="DnaJ domain"/>
    <property type="match status" value="1"/>
</dbReference>
<evidence type="ECO:0000313" key="3">
    <source>
        <dbReference type="EMBL" id="RRT51309.1"/>
    </source>
</evidence>
<sequence>FAAARGGGQRRNLLFGGGGFPAMAGDMDASGDFYSVLGLKKECSEAELRNAYKKLALVRAESRIPTLLESFGIDANCFVSTENPRLFPTVRDQKWHPDKCSASGNEVRMKEAKQQFQEIQKAYSGTVLSDSNKRFLYDVGAYGKDDDKDEEGSGQASFEQLQQVFVEMFHDDLDAGFCGYSWATSGTASCGNKRDNSVMDSGKRKPDELDPAAVGFCLGVSPLSTQGSPPTCCCRGTKLAEKVSQYLFLHQPALTNGAGQSSKGRGSNSKRRNGRKQKASSKHDNSSHNAKVSA</sequence>
<dbReference type="PANTHER" id="PTHR44743">
    <property type="entry name" value="PUTATIVE, EXPRESSED-RELATED"/>
    <property type="match status" value="1"/>
</dbReference>
<comment type="caution">
    <text evidence="3">The sequence shown here is derived from an EMBL/GenBank/DDBJ whole genome shotgun (WGS) entry which is preliminary data.</text>
</comment>
<dbReference type="SMART" id="SM00271">
    <property type="entry name" value="DnaJ"/>
    <property type="match status" value="1"/>
</dbReference>
<protein>
    <recommendedName>
        <fullName evidence="2">J domain-containing protein</fullName>
    </recommendedName>
</protein>
<dbReference type="AlphaFoldDB" id="A0A426YHR8"/>
<feature type="domain" description="J" evidence="2">
    <location>
        <begin position="32"/>
        <end position="141"/>
    </location>
</feature>
<gene>
    <name evidence="3" type="ORF">B296_00051189</name>
</gene>